<dbReference type="EMBL" id="KZ806743">
    <property type="protein sequence ID" value="PVH90079.1"/>
    <property type="molecule type" value="Genomic_DNA"/>
</dbReference>
<protein>
    <submittedName>
        <fullName evidence="1">Uncharacterized protein</fullName>
    </submittedName>
</protein>
<feature type="non-terminal residue" evidence="1">
    <location>
        <position position="1"/>
    </location>
</feature>
<name>A0A2V1CXT5_9PLEO</name>
<proteinExistence type="predicted"/>
<evidence type="ECO:0000313" key="1">
    <source>
        <dbReference type="EMBL" id="PVH90079.1"/>
    </source>
</evidence>
<dbReference type="AlphaFoldDB" id="A0A2V1CXT5"/>
<keyword evidence="2" id="KW-1185">Reference proteome</keyword>
<evidence type="ECO:0000313" key="2">
    <source>
        <dbReference type="Proteomes" id="UP000244855"/>
    </source>
</evidence>
<sequence>RRVIPKRHILAEPSITRAPQSPGRHYHKNFTLIWTPSAPLLHYHHHLPEFRVPLTTSLTYCIDIFEV</sequence>
<accession>A0A2V1CXT5</accession>
<reference evidence="1 2" key="1">
    <citation type="journal article" date="2018" name="Sci. Rep.">
        <title>Comparative genomics provides insights into the lifestyle and reveals functional heterogeneity of dark septate endophytic fungi.</title>
        <authorList>
            <person name="Knapp D.G."/>
            <person name="Nemeth J.B."/>
            <person name="Barry K."/>
            <person name="Hainaut M."/>
            <person name="Henrissat B."/>
            <person name="Johnson J."/>
            <person name="Kuo A."/>
            <person name="Lim J.H.P."/>
            <person name="Lipzen A."/>
            <person name="Nolan M."/>
            <person name="Ohm R.A."/>
            <person name="Tamas L."/>
            <person name="Grigoriev I.V."/>
            <person name="Spatafora J.W."/>
            <person name="Nagy L.G."/>
            <person name="Kovacs G.M."/>
        </authorList>
    </citation>
    <scope>NUCLEOTIDE SEQUENCE [LARGE SCALE GENOMIC DNA]</scope>
    <source>
        <strain evidence="1 2">DSE2036</strain>
    </source>
</reference>
<gene>
    <name evidence="1" type="ORF">DM02DRAFT_621167</name>
</gene>
<dbReference type="Proteomes" id="UP000244855">
    <property type="component" value="Unassembled WGS sequence"/>
</dbReference>
<organism evidence="1 2">
    <name type="scientific">Periconia macrospinosa</name>
    <dbReference type="NCBI Taxonomy" id="97972"/>
    <lineage>
        <taxon>Eukaryota</taxon>
        <taxon>Fungi</taxon>
        <taxon>Dikarya</taxon>
        <taxon>Ascomycota</taxon>
        <taxon>Pezizomycotina</taxon>
        <taxon>Dothideomycetes</taxon>
        <taxon>Pleosporomycetidae</taxon>
        <taxon>Pleosporales</taxon>
        <taxon>Massarineae</taxon>
        <taxon>Periconiaceae</taxon>
        <taxon>Periconia</taxon>
    </lineage>
</organism>